<dbReference type="GO" id="GO:0009254">
    <property type="term" value="P:peptidoglycan turnover"/>
    <property type="evidence" value="ECO:0007669"/>
    <property type="project" value="InterPro"/>
</dbReference>
<proteinExistence type="predicted"/>
<dbReference type="GO" id="GO:0071555">
    <property type="term" value="P:cell wall organization"/>
    <property type="evidence" value="ECO:0007669"/>
    <property type="project" value="UniProtKB-KW"/>
</dbReference>
<dbReference type="InterPro" id="IPR036908">
    <property type="entry name" value="RlpA-like_sf"/>
</dbReference>
<dbReference type="EC" id="4.2.2.n1" evidence="2"/>
<dbReference type="Proteomes" id="UP000293719">
    <property type="component" value="Chromosome"/>
</dbReference>
<comment type="catalytic activity">
    <reaction evidence="1">
        <text>Exolytic cleavage of the (1-&gt;4)-beta-glycosidic linkage between N-acetylmuramic acid (MurNAc) and N-acetylglucosamine (GlcNAc) residues in peptidoglycan, from either the reducing or the non-reducing ends of the peptidoglycan chains, with concomitant formation of a 1,6-anhydrobond in the MurNAc residue.</text>
        <dbReference type="EC" id="4.2.2.n1"/>
    </reaction>
</comment>
<dbReference type="GO" id="GO:0019867">
    <property type="term" value="C:outer membrane"/>
    <property type="evidence" value="ECO:0007669"/>
    <property type="project" value="InterPro"/>
</dbReference>
<gene>
    <name evidence="7" type="ORF">E0E05_00875</name>
</gene>
<evidence type="ECO:0000313" key="8">
    <source>
        <dbReference type="Proteomes" id="UP000293719"/>
    </source>
</evidence>
<dbReference type="InterPro" id="IPR026044">
    <property type="entry name" value="MltA"/>
</dbReference>
<dbReference type="GeneID" id="90765833"/>
<reference evidence="7 8" key="1">
    <citation type="journal article" date="2017" name="Int. J. Syst. Evol. Microbiol.">
        <title>Roseitalea porphyridii gen. nov., sp. nov., isolated from a red alga, and reclassification of Hoeflea suaedae Chung et al. 2013 as Pseudohoeflea suaedae gen. nov., comb. nov.</title>
        <authorList>
            <person name="Hyeon J.W."/>
            <person name="Jeong S.E."/>
            <person name="Baek K."/>
            <person name="Jeon C.O."/>
        </authorList>
    </citation>
    <scope>NUCLEOTIDE SEQUENCE [LARGE SCALE GENOMIC DNA]</scope>
    <source>
        <strain evidence="7 8">MA7-20</strain>
    </source>
</reference>
<dbReference type="InterPro" id="IPR005300">
    <property type="entry name" value="MltA_B"/>
</dbReference>
<evidence type="ECO:0000256" key="4">
    <source>
        <dbReference type="ARBA" id="ARBA00023316"/>
    </source>
</evidence>
<evidence type="ECO:0000256" key="5">
    <source>
        <dbReference type="ARBA" id="ARBA00030918"/>
    </source>
</evidence>
<name>A0A4P6UVV6_9HYPH</name>
<keyword evidence="4" id="KW-0961">Cell wall biogenesis/degradation</keyword>
<dbReference type="GO" id="GO:0009253">
    <property type="term" value="P:peptidoglycan catabolic process"/>
    <property type="evidence" value="ECO:0007669"/>
    <property type="project" value="TreeGrafter"/>
</dbReference>
<dbReference type="KEGG" id="rpod:E0E05_00875"/>
<dbReference type="CDD" id="cd14485">
    <property type="entry name" value="mltA_like_LT_A"/>
    <property type="match status" value="1"/>
</dbReference>
<dbReference type="SMART" id="SM00925">
    <property type="entry name" value="MltA"/>
    <property type="match status" value="1"/>
</dbReference>
<evidence type="ECO:0000256" key="2">
    <source>
        <dbReference type="ARBA" id="ARBA00012587"/>
    </source>
</evidence>
<organism evidence="7 8">
    <name type="scientific">Roseitalea porphyridii</name>
    <dbReference type="NCBI Taxonomy" id="1852022"/>
    <lineage>
        <taxon>Bacteria</taxon>
        <taxon>Pseudomonadati</taxon>
        <taxon>Pseudomonadota</taxon>
        <taxon>Alphaproteobacteria</taxon>
        <taxon>Hyphomicrobiales</taxon>
        <taxon>Ahrensiaceae</taxon>
        <taxon>Roseitalea</taxon>
    </lineage>
</organism>
<evidence type="ECO:0000256" key="1">
    <source>
        <dbReference type="ARBA" id="ARBA00001420"/>
    </source>
</evidence>
<dbReference type="GO" id="GO:0008933">
    <property type="term" value="F:peptidoglycan lytic transglycosylase activity"/>
    <property type="evidence" value="ECO:0007669"/>
    <property type="project" value="TreeGrafter"/>
</dbReference>
<evidence type="ECO:0000256" key="3">
    <source>
        <dbReference type="ARBA" id="ARBA00023239"/>
    </source>
</evidence>
<dbReference type="PIRSF" id="PIRSF019422">
    <property type="entry name" value="MltA"/>
    <property type="match status" value="1"/>
</dbReference>
<keyword evidence="8" id="KW-1185">Reference proteome</keyword>
<dbReference type="PANTHER" id="PTHR30124">
    <property type="entry name" value="MEMBRANE-BOUND LYTIC MUREIN TRANSGLYCOSYLASE A"/>
    <property type="match status" value="1"/>
</dbReference>
<accession>A0A4P6UVV6</accession>
<dbReference type="GO" id="GO:0004553">
    <property type="term" value="F:hydrolase activity, hydrolyzing O-glycosyl compounds"/>
    <property type="evidence" value="ECO:0007669"/>
    <property type="project" value="InterPro"/>
</dbReference>
<dbReference type="InterPro" id="IPR010611">
    <property type="entry name" value="3D_dom"/>
</dbReference>
<dbReference type="AlphaFoldDB" id="A0A4P6UVV6"/>
<dbReference type="PANTHER" id="PTHR30124:SF0">
    <property type="entry name" value="MEMBRANE-BOUND LYTIC MUREIN TRANSGLYCOSYLASE A"/>
    <property type="match status" value="1"/>
</dbReference>
<evidence type="ECO:0000259" key="6">
    <source>
        <dbReference type="SMART" id="SM00925"/>
    </source>
</evidence>
<dbReference type="CDD" id="cd14668">
    <property type="entry name" value="mlta_B"/>
    <property type="match status" value="1"/>
</dbReference>
<dbReference type="EMBL" id="CP036532">
    <property type="protein sequence ID" value="QBK29271.1"/>
    <property type="molecule type" value="Genomic_DNA"/>
</dbReference>
<dbReference type="Gene3D" id="2.40.40.10">
    <property type="entry name" value="RlpA-like domain"/>
    <property type="match status" value="1"/>
</dbReference>
<dbReference type="Pfam" id="PF03562">
    <property type="entry name" value="MltA"/>
    <property type="match status" value="1"/>
</dbReference>
<dbReference type="RefSeq" id="WP_131614972.1">
    <property type="nucleotide sequence ID" value="NZ_CP036532.1"/>
</dbReference>
<evidence type="ECO:0000313" key="7">
    <source>
        <dbReference type="EMBL" id="QBK29271.1"/>
    </source>
</evidence>
<dbReference type="Pfam" id="PF06725">
    <property type="entry name" value="3D"/>
    <property type="match status" value="1"/>
</dbReference>
<dbReference type="OrthoDB" id="9783686at2"/>
<protein>
    <recommendedName>
        <fullName evidence="2">peptidoglycan lytic exotransglycosylase</fullName>
        <ecNumber evidence="2">4.2.2.n1</ecNumber>
    </recommendedName>
    <alternativeName>
        <fullName evidence="5">Murein hydrolase A</fullName>
    </alternativeName>
</protein>
<keyword evidence="3" id="KW-0456">Lyase</keyword>
<feature type="domain" description="Lytic transglycosylase MltA" evidence="6">
    <location>
        <begin position="102"/>
        <end position="260"/>
    </location>
</feature>
<dbReference type="SUPFAM" id="SSF50685">
    <property type="entry name" value="Barwin-like endoglucanases"/>
    <property type="match status" value="1"/>
</dbReference>
<sequence length="370" mass="40409">MEPGAVWHVRPVSFADLDGWKADDHGAALSALARHRQKPAEHSYRKGRLGLDPDRLLDLATRADDARARHDPRAFFESQYVPLRLAAADGARGRVTGFYEPELAASRRKRPPFETPFLRRPADLVAVDDTSRPAGLDPSYRFARRQPGGTLCEYHDRAAIEAGALDGQGLEIAWAADPVDVFFVHVQGAARLTFADGTATRITYDGKSGHPFTAIGRLLVERGEIDAQRVSMQTIRQWLADHPDRSRALMAENRSYIFFREMPAGDPGDGPVAAAKIPLTAGRSLAVDRLIHTFATPVFVEADAVNGDRFRRLMVAQETGTAIVGPARGDIFFGTGDVAGERAGAVNSPCDFTVLAPRDMADTLPAYWTP</sequence>
<dbReference type="Gene3D" id="2.40.240.50">
    <property type="entry name" value="Barwin-like endoglucanases"/>
    <property type="match status" value="1"/>
</dbReference>